<organism evidence="9 10">
    <name type="scientific">Mortierella isabellina</name>
    <name type="common">Filamentous fungus</name>
    <name type="synonym">Umbelopsis isabellina</name>
    <dbReference type="NCBI Taxonomy" id="91625"/>
    <lineage>
        <taxon>Eukaryota</taxon>
        <taxon>Fungi</taxon>
        <taxon>Fungi incertae sedis</taxon>
        <taxon>Mucoromycota</taxon>
        <taxon>Mucoromycotina</taxon>
        <taxon>Umbelopsidomycetes</taxon>
        <taxon>Umbelopsidales</taxon>
        <taxon>Umbelopsidaceae</taxon>
        <taxon>Umbelopsis</taxon>
    </lineage>
</organism>
<reference evidence="9" key="1">
    <citation type="submission" date="2020-12" db="EMBL/GenBank/DDBJ databases">
        <title>Metabolic potential, ecology and presence of endohyphal bacteria is reflected in genomic diversity of Mucoromycotina.</title>
        <authorList>
            <person name="Muszewska A."/>
            <person name="Okrasinska A."/>
            <person name="Steczkiewicz K."/>
            <person name="Drgas O."/>
            <person name="Orlowska M."/>
            <person name="Perlinska-Lenart U."/>
            <person name="Aleksandrzak-Piekarczyk T."/>
            <person name="Szatraj K."/>
            <person name="Zielenkiewicz U."/>
            <person name="Pilsyk S."/>
            <person name="Malc E."/>
            <person name="Mieczkowski P."/>
            <person name="Kruszewska J.S."/>
            <person name="Biernat P."/>
            <person name="Pawlowska J."/>
        </authorList>
    </citation>
    <scope>NUCLEOTIDE SEQUENCE</scope>
    <source>
        <strain evidence="9">WA0000067209</strain>
    </source>
</reference>
<proteinExistence type="predicted"/>
<dbReference type="GO" id="GO:0090575">
    <property type="term" value="C:RNA polymerase II transcription regulator complex"/>
    <property type="evidence" value="ECO:0007669"/>
    <property type="project" value="TreeGrafter"/>
</dbReference>
<dbReference type="EMBL" id="JAEPQZ010000020">
    <property type="protein sequence ID" value="KAG2171569.1"/>
    <property type="molecule type" value="Genomic_DNA"/>
</dbReference>
<comment type="caution">
    <text evidence="9">The sequence shown here is derived from an EMBL/GenBank/DDBJ whole genome shotgun (WGS) entry which is preliminary data.</text>
</comment>
<evidence type="ECO:0000256" key="1">
    <source>
        <dbReference type="ARBA" id="ARBA00023015"/>
    </source>
</evidence>
<evidence type="ECO:0000256" key="6">
    <source>
        <dbReference type="SAM" id="Coils"/>
    </source>
</evidence>
<keyword evidence="4" id="KW-0804">Transcription</keyword>
<keyword evidence="2" id="KW-0238">DNA-binding</keyword>
<evidence type="ECO:0000256" key="7">
    <source>
        <dbReference type="SAM" id="MobiDB-lite"/>
    </source>
</evidence>
<dbReference type="GO" id="GO:0046983">
    <property type="term" value="F:protein dimerization activity"/>
    <property type="evidence" value="ECO:0007669"/>
    <property type="project" value="InterPro"/>
</dbReference>
<dbReference type="OrthoDB" id="8964853at2759"/>
<dbReference type="InterPro" id="IPR036638">
    <property type="entry name" value="HLH_DNA-bd_sf"/>
</dbReference>
<evidence type="ECO:0000256" key="3">
    <source>
        <dbReference type="ARBA" id="ARBA00023159"/>
    </source>
</evidence>
<dbReference type="GO" id="GO:0003700">
    <property type="term" value="F:DNA-binding transcription factor activity"/>
    <property type="evidence" value="ECO:0007669"/>
    <property type="project" value="TreeGrafter"/>
</dbReference>
<dbReference type="GO" id="GO:0045944">
    <property type="term" value="P:positive regulation of transcription by RNA polymerase II"/>
    <property type="evidence" value="ECO:0007669"/>
    <property type="project" value="TreeGrafter"/>
</dbReference>
<evidence type="ECO:0000313" key="10">
    <source>
        <dbReference type="Proteomes" id="UP000654370"/>
    </source>
</evidence>
<dbReference type="PANTHER" id="PTHR10328">
    <property type="entry name" value="PROTEIN MAX MYC-ASSOCIATED FACTOR X"/>
    <property type="match status" value="1"/>
</dbReference>
<dbReference type="SMART" id="SM00353">
    <property type="entry name" value="HLH"/>
    <property type="match status" value="1"/>
</dbReference>
<keyword evidence="6" id="KW-0175">Coiled coil</keyword>
<evidence type="ECO:0000256" key="4">
    <source>
        <dbReference type="ARBA" id="ARBA00023163"/>
    </source>
</evidence>
<dbReference type="Pfam" id="PF00010">
    <property type="entry name" value="HLH"/>
    <property type="match status" value="1"/>
</dbReference>
<dbReference type="SUPFAM" id="SSF47459">
    <property type="entry name" value="HLH, helix-loop-helix DNA-binding domain"/>
    <property type="match status" value="1"/>
</dbReference>
<name>A0A8H7PCV4_MORIS</name>
<keyword evidence="5" id="KW-0539">Nucleus</keyword>
<evidence type="ECO:0000259" key="8">
    <source>
        <dbReference type="PROSITE" id="PS50888"/>
    </source>
</evidence>
<evidence type="ECO:0000313" key="9">
    <source>
        <dbReference type="EMBL" id="KAG2171569.1"/>
    </source>
</evidence>
<evidence type="ECO:0000256" key="2">
    <source>
        <dbReference type="ARBA" id="ARBA00023125"/>
    </source>
</evidence>
<dbReference type="Proteomes" id="UP000654370">
    <property type="component" value="Unassembled WGS sequence"/>
</dbReference>
<feature type="region of interest" description="Disordered" evidence="7">
    <location>
        <begin position="215"/>
        <end position="261"/>
    </location>
</feature>
<feature type="domain" description="BHLH" evidence="8">
    <location>
        <begin position="95"/>
        <end position="147"/>
    </location>
</feature>
<feature type="coiled-coil region" evidence="6">
    <location>
        <begin position="151"/>
        <end position="178"/>
    </location>
</feature>
<accession>A0A8H7PCV4</accession>
<keyword evidence="10" id="KW-1185">Reference proteome</keyword>
<feature type="compositionally biased region" description="Acidic residues" evidence="7">
    <location>
        <begin position="226"/>
        <end position="243"/>
    </location>
</feature>
<evidence type="ECO:0000256" key="5">
    <source>
        <dbReference type="ARBA" id="ARBA00023242"/>
    </source>
</evidence>
<dbReference type="InterPro" id="IPR011598">
    <property type="entry name" value="bHLH_dom"/>
</dbReference>
<dbReference type="PROSITE" id="PS50888">
    <property type="entry name" value="BHLH"/>
    <property type="match status" value="1"/>
</dbReference>
<sequence>MNPTADNSGAWHSQFFSPFKHVQQQFMANFGPSWERQVQIAQQKRQAQMMLMNQAGNLMVQPPPPPPPSSLDMDMPISPTTSMRMTSPRKSGKVDRRAEHNAIERARRESLNVKFQQLAHALPNLQDDRRPSKSRIVEKALEWVRQTFHREQQYRQEIQQLRLENERLRAQLSKQTNLRQSSFCEVEHHSVATSSQHDTQIMPYSNWSSLSESYLFDPTGRPTDDVALEPQDDDDNSSNEGDYDYDRKQSLSFYGPLLIPP</sequence>
<dbReference type="Gene3D" id="4.10.280.10">
    <property type="entry name" value="Helix-loop-helix DNA-binding domain"/>
    <property type="match status" value="1"/>
</dbReference>
<gene>
    <name evidence="9" type="ORF">INT43_008295</name>
</gene>
<keyword evidence="1" id="KW-0805">Transcription regulation</keyword>
<dbReference type="PANTHER" id="PTHR10328:SF3">
    <property type="entry name" value="PROTEIN MAX"/>
    <property type="match status" value="1"/>
</dbReference>
<dbReference type="AlphaFoldDB" id="A0A8H7PCV4"/>
<keyword evidence="3" id="KW-0010">Activator</keyword>
<dbReference type="GO" id="GO:0003677">
    <property type="term" value="F:DNA binding"/>
    <property type="evidence" value="ECO:0007669"/>
    <property type="project" value="UniProtKB-KW"/>
</dbReference>
<protein>
    <recommendedName>
        <fullName evidence="8">BHLH domain-containing protein</fullName>
    </recommendedName>
</protein>